<reference evidence="8 9" key="1">
    <citation type="submission" date="2018-06" db="EMBL/GenBank/DDBJ databases">
        <authorList>
            <consortium name="Pathogen Informatics"/>
            <person name="Doyle S."/>
        </authorList>
    </citation>
    <scope>NUCLEOTIDE SEQUENCE [LARGE SCALE GENOMIC DNA]</scope>
    <source>
        <strain evidence="8 9">NCTC10801</strain>
    </source>
</reference>
<evidence type="ECO:0000256" key="2">
    <source>
        <dbReference type="ARBA" id="ARBA00008072"/>
    </source>
</evidence>
<evidence type="ECO:0000313" key="9">
    <source>
        <dbReference type="Proteomes" id="UP000254649"/>
    </source>
</evidence>
<protein>
    <submittedName>
        <fullName evidence="8">L-idonate 5-dehydrogenase</fullName>
        <ecNumber evidence="8">1.1.1.264</ecNumber>
    </submittedName>
</protein>
<dbReference type="NCBIfam" id="NF007375">
    <property type="entry name" value="PRK09880.1"/>
    <property type="match status" value="1"/>
</dbReference>
<dbReference type="PANTHER" id="PTHR43161:SF9">
    <property type="entry name" value="SORBITOL DEHYDROGENASE"/>
    <property type="match status" value="1"/>
</dbReference>
<proteinExistence type="inferred from homology"/>
<keyword evidence="9" id="KW-1185">Reference proteome</keyword>
<evidence type="ECO:0000256" key="5">
    <source>
        <dbReference type="ARBA" id="ARBA00023002"/>
    </source>
</evidence>
<name>A0A380TXK1_9PAST</name>
<dbReference type="GO" id="GO:0046872">
    <property type="term" value="F:metal ion binding"/>
    <property type="evidence" value="ECO:0007669"/>
    <property type="project" value="UniProtKB-KW"/>
</dbReference>
<dbReference type="AlphaFoldDB" id="A0A380TXK1"/>
<keyword evidence="5 8" id="KW-0560">Oxidoreductase</keyword>
<evidence type="ECO:0000256" key="4">
    <source>
        <dbReference type="ARBA" id="ARBA00022833"/>
    </source>
</evidence>
<dbReference type="Pfam" id="PF08240">
    <property type="entry name" value="ADH_N"/>
    <property type="match status" value="1"/>
</dbReference>
<dbReference type="InterPro" id="IPR011032">
    <property type="entry name" value="GroES-like_sf"/>
</dbReference>
<dbReference type="Gene3D" id="3.40.50.720">
    <property type="entry name" value="NAD(P)-binding Rossmann-like Domain"/>
    <property type="match status" value="1"/>
</dbReference>
<feature type="domain" description="Alcohol dehydrogenase-like C-terminal" evidence="6">
    <location>
        <begin position="183"/>
        <end position="307"/>
    </location>
</feature>
<dbReference type="InterPro" id="IPR013149">
    <property type="entry name" value="ADH-like_C"/>
</dbReference>
<sequence length="347" mass="37770">MKVEILSCVVKGKADLDVITQHIEYDENSQEQTLVKITRGGICGSDLSYYQNGRVGNFEIKHPMVLGHEVIGKIVKTNDPKLYVGQKVAINPSKPCLQCKYCLAGDTNQCETMRFFGSAMYNPHVDGGFTQFKVVDNAQCVDYPQDAPDDVMAFAEPLAVTIHAAKQAGDLMGKKVFVSGVGPIGCLVVAAVKALGAAEIVCADMSQRCLDLAKTMGATKTLHAANDDFSSYAEHKGYFDVSFEASGHPSSIERCLAITKARGTLIQVGMGGPVPEFNLMTLIAKEISWKGTFRFVEEFNTSVEWLSTGKVNPLPLLSKVVHFEDFEEAVKLAGNKNEIAKVQISFE</sequence>
<dbReference type="SUPFAM" id="SSF50129">
    <property type="entry name" value="GroES-like"/>
    <property type="match status" value="1"/>
</dbReference>
<evidence type="ECO:0000256" key="1">
    <source>
        <dbReference type="ARBA" id="ARBA00001947"/>
    </source>
</evidence>
<evidence type="ECO:0000256" key="3">
    <source>
        <dbReference type="ARBA" id="ARBA00022723"/>
    </source>
</evidence>
<evidence type="ECO:0000313" key="8">
    <source>
        <dbReference type="EMBL" id="SUT92781.1"/>
    </source>
</evidence>
<gene>
    <name evidence="8" type="primary">idnD</name>
    <name evidence="8" type="ORF">NCTC10801_01789</name>
</gene>
<comment type="cofactor">
    <cofactor evidence="1">
        <name>Zn(2+)</name>
        <dbReference type="ChEBI" id="CHEBI:29105"/>
    </cofactor>
</comment>
<dbReference type="InterPro" id="IPR036291">
    <property type="entry name" value="NAD(P)-bd_dom_sf"/>
</dbReference>
<dbReference type="SUPFAM" id="SSF51735">
    <property type="entry name" value="NAD(P)-binding Rossmann-fold domains"/>
    <property type="match status" value="1"/>
</dbReference>
<dbReference type="CDD" id="cd08232">
    <property type="entry name" value="idonate-5-DH"/>
    <property type="match status" value="1"/>
</dbReference>
<dbReference type="PANTHER" id="PTHR43161">
    <property type="entry name" value="SORBITOL DEHYDROGENASE"/>
    <property type="match status" value="1"/>
</dbReference>
<evidence type="ECO:0000259" key="6">
    <source>
        <dbReference type="Pfam" id="PF00107"/>
    </source>
</evidence>
<dbReference type="EMBL" id="UFRQ01000003">
    <property type="protein sequence ID" value="SUT92781.1"/>
    <property type="molecule type" value="Genomic_DNA"/>
</dbReference>
<dbReference type="Proteomes" id="UP000254649">
    <property type="component" value="Unassembled WGS sequence"/>
</dbReference>
<organism evidence="8 9">
    <name type="scientific">[Actinobacillus] rossii</name>
    <dbReference type="NCBI Taxonomy" id="123820"/>
    <lineage>
        <taxon>Bacteria</taxon>
        <taxon>Pseudomonadati</taxon>
        <taxon>Pseudomonadota</taxon>
        <taxon>Gammaproteobacteria</taxon>
        <taxon>Pasteurellales</taxon>
        <taxon>Pasteurellaceae</taxon>
    </lineage>
</organism>
<dbReference type="Gene3D" id="3.90.180.10">
    <property type="entry name" value="Medium-chain alcohol dehydrogenases, catalytic domain"/>
    <property type="match status" value="1"/>
</dbReference>
<dbReference type="EC" id="1.1.1.264" evidence="8"/>
<dbReference type="InterPro" id="IPR013154">
    <property type="entry name" value="ADH-like_N"/>
</dbReference>
<feature type="domain" description="Alcohol dehydrogenase-like N-terminal" evidence="7">
    <location>
        <begin position="30"/>
        <end position="144"/>
    </location>
</feature>
<evidence type="ECO:0000259" key="7">
    <source>
        <dbReference type="Pfam" id="PF08240"/>
    </source>
</evidence>
<dbReference type="Pfam" id="PF00107">
    <property type="entry name" value="ADH_zinc_N"/>
    <property type="match status" value="1"/>
</dbReference>
<keyword evidence="4" id="KW-0862">Zinc</keyword>
<comment type="similarity">
    <text evidence="2">Belongs to the zinc-containing alcohol dehydrogenase family.</text>
</comment>
<accession>A0A380TXK1</accession>
<dbReference type="GO" id="GO:0050572">
    <property type="term" value="F:L-idonate 5-dehydrogenase [NAD(P)+] activity"/>
    <property type="evidence" value="ECO:0007669"/>
    <property type="project" value="UniProtKB-EC"/>
</dbReference>
<keyword evidence="3" id="KW-0479">Metal-binding</keyword>